<dbReference type="Gene3D" id="1.25.40.280">
    <property type="entry name" value="alix/aip1 like domains"/>
    <property type="match status" value="1"/>
</dbReference>
<feature type="compositionally biased region" description="Basic and acidic residues" evidence="1">
    <location>
        <begin position="52"/>
        <end position="61"/>
    </location>
</feature>
<protein>
    <recommendedName>
        <fullName evidence="2">BRO1 domain-containing protein</fullName>
    </recommendedName>
</protein>
<gene>
    <name evidence="3" type="ORF">QYE76_044009</name>
</gene>
<proteinExistence type="predicted"/>
<comment type="caution">
    <text evidence="3">The sequence shown here is derived from an EMBL/GenBank/DDBJ whole genome shotgun (WGS) entry which is preliminary data.</text>
</comment>
<feature type="domain" description="BRO1" evidence="2">
    <location>
        <begin position="45"/>
        <end position="208"/>
    </location>
</feature>
<dbReference type="EMBL" id="JAUUTY010000002">
    <property type="protein sequence ID" value="KAK1683161.1"/>
    <property type="molecule type" value="Genomic_DNA"/>
</dbReference>
<dbReference type="GO" id="GO:0005768">
    <property type="term" value="C:endosome"/>
    <property type="evidence" value="ECO:0007669"/>
    <property type="project" value="TreeGrafter"/>
</dbReference>
<feature type="region of interest" description="Disordered" evidence="1">
    <location>
        <begin position="39"/>
        <end position="61"/>
    </location>
</feature>
<dbReference type="PANTHER" id="PTHR23030:SF30">
    <property type="entry name" value="TYROSINE-PROTEIN PHOSPHATASE NON-RECEPTOR TYPE 23"/>
    <property type="match status" value="1"/>
</dbReference>
<evidence type="ECO:0000256" key="1">
    <source>
        <dbReference type="SAM" id="MobiDB-lite"/>
    </source>
</evidence>
<organism evidence="3 4">
    <name type="scientific">Lolium multiflorum</name>
    <name type="common">Italian ryegrass</name>
    <name type="synonym">Lolium perenne subsp. multiflorum</name>
    <dbReference type="NCBI Taxonomy" id="4521"/>
    <lineage>
        <taxon>Eukaryota</taxon>
        <taxon>Viridiplantae</taxon>
        <taxon>Streptophyta</taxon>
        <taxon>Embryophyta</taxon>
        <taxon>Tracheophyta</taxon>
        <taxon>Spermatophyta</taxon>
        <taxon>Magnoliopsida</taxon>
        <taxon>Liliopsida</taxon>
        <taxon>Poales</taxon>
        <taxon>Poaceae</taxon>
        <taxon>BOP clade</taxon>
        <taxon>Pooideae</taxon>
        <taxon>Poodae</taxon>
        <taxon>Poeae</taxon>
        <taxon>Poeae Chloroplast Group 2 (Poeae type)</taxon>
        <taxon>Loliodinae</taxon>
        <taxon>Loliinae</taxon>
        <taxon>Lolium</taxon>
    </lineage>
</organism>
<dbReference type="InterPro" id="IPR038499">
    <property type="entry name" value="BRO1_sf"/>
</dbReference>
<dbReference type="PANTHER" id="PTHR23030">
    <property type="entry name" value="PCD6 INTERACTING PROTEIN-RELATED"/>
    <property type="match status" value="1"/>
</dbReference>
<dbReference type="Pfam" id="PF03097">
    <property type="entry name" value="BRO1"/>
    <property type="match status" value="1"/>
</dbReference>
<accession>A0AAD8WYF7</accession>
<dbReference type="PROSITE" id="PS51180">
    <property type="entry name" value="BRO1"/>
    <property type="match status" value="1"/>
</dbReference>
<reference evidence="3" key="1">
    <citation type="submission" date="2023-07" db="EMBL/GenBank/DDBJ databases">
        <title>A chromosome-level genome assembly of Lolium multiflorum.</title>
        <authorList>
            <person name="Chen Y."/>
            <person name="Copetti D."/>
            <person name="Kolliker R."/>
            <person name="Studer B."/>
        </authorList>
    </citation>
    <scope>NUCLEOTIDE SEQUENCE</scope>
    <source>
        <strain evidence="3">02402/16</strain>
        <tissue evidence="3">Leaf</tissue>
    </source>
</reference>
<evidence type="ECO:0000313" key="4">
    <source>
        <dbReference type="Proteomes" id="UP001231189"/>
    </source>
</evidence>
<dbReference type="AlphaFoldDB" id="A0AAD8WYF7"/>
<dbReference type="GO" id="GO:0043328">
    <property type="term" value="P:protein transport to vacuole involved in ubiquitin-dependent protein catabolic process via the multivesicular body sorting pathway"/>
    <property type="evidence" value="ECO:0007669"/>
    <property type="project" value="TreeGrafter"/>
</dbReference>
<name>A0AAD8WYF7_LOLMU</name>
<evidence type="ECO:0000259" key="2">
    <source>
        <dbReference type="PROSITE" id="PS51180"/>
    </source>
</evidence>
<sequence>MLRVGREQSLLFSFSSYPSLHRDKFQTPISPKFLHLQTRSPPATASLGGQRHAGDPREVEKKATPADLYRTLRRYIASAYSDRNAATTDDDLCAVRDLRAAAVEPPALPDLSSLDQRRAALLAYARARPRRGPLPRLPRPRAPPLPLLHDVFKTSKKASLPSLHLERAAVLFNLAAVHSQIALAADRVTDVGIRTACGAFQSAVGAFAAGSPPRARAAAADAANAANGAPAGGEGRRLGPDCVFILFLGWCL</sequence>
<evidence type="ECO:0000313" key="3">
    <source>
        <dbReference type="EMBL" id="KAK1683161.1"/>
    </source>
</evidence>
<dbReference type="InterPro" id="IPR004328">
    <property type="entry name" value="BRO1_dom"/>
</dbReference>
<keyword evidence="4" id="KW-1185">Reference proteome</keyword>
<dbReference type="Proteomes" id="UP001231189">
    <property type="component" value="Unassembled WGS sequence"/>
</dbReference>